<dbReference type="GO" id="GO:0006508">
    <property type="term" value="P:proteolysis"/>
    <property type="evidence" value="ECO:0007669"/>
    <property type="project" value="InterPro"/>
</dbReference>
<protein>
    <submittedName>
        <fullName evidence="4">Aminopeptidase</fullName>
        <ecNumber evidence="4">3.4.11.-</ecNumber>
    </submittedName>
</protein>
<name>A0A956NB56_UNCEI</name>
<keyword evidence="4" id="KW-0031">Aminopeptidase</keyword>
<dbReference type="InterPro" id="IPR036390">
    <property type="entry name" value="WH_DNA-bd_sf"/>
</dbReference>
<dbReference type="GO" id="GO:0004177">
    <property type="term" value="F:aminopeptidase activity"/>
    <property type="evidence" value="ECO:0007669"/>
    <property type="project" value="UniProtKB-KW"/>
</dbReference>
<proteinExistence type="predicted"/>
<dbReference type="EC" id="3.4.11.-" evidence="4"/>
<dbReference type="Proteomes" id="UP000739538">
    <property type="component" value="Unassembled WGS sequence"/>
</dbReference>
<reference evidence="4" key="1">
    <citation type="submission" date="2020-04" db="EMBL/GenBank/DDBJ databases">
        <authorList>
            <person name="Zhang T."/>
        </authorList>
    </citation>
    <scope>NUCLEOTIDE SEQUENCE</scope>
    <source>
        <strain evidence="4">HKST-UBA02</strain>
    </source>
</reference>
<keyword evidence="1" id="KW-0479">Metal-binding</keyword>
<dbReference type="Gene3D" id="1.10.10.10">
    <property type="entry name" value="Winged helix-like DNA-binding domain superfamily/Winged helix DNA-binding domain"/>
    <property type="match status" value="1"/>
</dbReference>
<dbReference type="CDD" id="cd00090">
    <property type="entry name" value="HTH_ARSR"/>
    <property type="match status" value="1"/>
</dbReference>
<dbReference type="AlphaFoldDB" id="A0A956NB56"/>
<dbReference type="InterPro" id="IPR058739">
    <property type="entry name" value="NicX"/>
</dbReference>
<dbReference type="InterPro" id="IPR052170">
    <property type="entry name" value="M29_Exopeptidase"/>
</dbReference>
<feature type="compositionally biased region" description="Polar residues" evidence="2">
    <location>
        <begin position="1"/>
        <end position="18"/>
    </location>
</feature>
<comment type="caution">
    <text evidence="4">The sequence shown here is derived from an EMBL/GenBank/DDBJ whole genome shotgun (WGS) entry which is preliminary data.</text>
</comment>
<keyword evidence="4" id="KW-0378">Hydrolase</keyword>
<dbReference type="PANTHER" id="PTHR34448">
    <property type="entry name" value="AMINOPEPTIDASE"/>
    <property type="match status" value="1"/>
</dbReference>
<evidence type="ECO:0000313" key="5">
    <source>
        <dbReference type="Proteomes" id="UP000739538"/>
    </source>
</evidence>
<dbReference type="PROSITE" id="PS50987">
    <property type="entry name" value="HTH_ARSR_2"/>
    <property type="match status" value="1"/>
</dbReference>
<dbReference type="Pfam" id="PF12840">
    <property type="entry name" value="HTH_20"/>
    <property type="match status" value="1"/>
</dbReference>
<accession>A0A956NB56</accession>
<dbReference type="SUPFAM" id="SSF46785">
    <property type="entry name" value="Winged helix' DNA-binding domain"/>
    <property type="match status" value="1"/>
</dbReference>
<feature type="region of interest" description="Disordered" evidence="2">
    <location>
        <begin position="1"/>
        <end position="25"/>
    </location>
</feature>
<gene>
    <name evidence="4" type="ORF">KDA27_09085</name>
</gene>
<dbReference type="InterPro" id="IPR011991">
    <property type="entry name" value="ArsR-like_HTH"/>
</dbReference>
<reference evidence="4" key="2">
    <citation type="journal article" date="2021" name="Microbiome">
        <title>Successional dynamics and alternative stable states in a saline activated sludge microbial community over 9 years.</title>
        <authorList>
            <person name="Wang Y."/>
            <person name="Ye J."/>
            <person name="Ju F."/>
            <person name="Liu L."/>
            <person name="Boyd J.A."/>
            <person name="Deng Y."/>
            <person name="Parks D.H."/>
            <person name="Jiang X."/>
            <person name="Yin X."/>
            <person name="Woodcroft B.J."/>
            <person name="Tyson G.W."/>
            <person name="Hugenholtz P."/>
            <person name="Polz M.F."/>
            <person name="Zhang T."/>
        </authorList>
    </citation>
    <scope>NUCLEOTIDE SEQUENCE</scope>
    <source>
        <strain evidence="4">HKST-UBA02</strain>
    </source>
</reference>
<evidence type="ECO:0000256" key="1">
    <source>
        <dbReference type="ARBA" id="ARBA00022723"/>
    </source>
</evidence>
<dbReference type="GO" id="GO:0046872">
    <property type="term" value="F:metal ion binding"/>
    <property type="evidence" value="ECO:0007669"/>
    <property type="project" value="UniProtKB-KW"/>
</dbReference>
<dbReference type="InterPro" id="IPR001845">
    <property type="entry name" value="HTH_ArsR_DNA-bd_dom"/>
</dbReference>
<dbReference type="InterPro" id="IPR036388">
    <property type="entry name" value="WH-like_DNA-bd_sf"/>
</dbReference>
<dbReference type="Pfam" id="PF26233">
    <property type="entry name" value="NicX"/>
    <property type="match status" value="1"/>
</dbReference>
<sequence length="534" mass="58672">MQSLGIQQDALSQTTRASGRSVENRLEENSVDIRADLTTLPTMEESDRPTGETQDIQFIGSAGVLRILAQADRLEMLALLTDQAQTATEVGRALGVAPNRASYHLRQLRDAGLVQEVGTGRKRWKEERYYLATARHFIVDPALTCDAETATSLQRKIQATFFDWRRREVLGIDLASLARQVVHERLRIQPGQTILIMFGPDGFELAETLAVEIQAVGAVPRPKFWSRNTAFSIADRFDSDALSAQDFLPAAEMDALDAVVFLSASVSQGGPPNESQRAKLPLLLESVSRWHRDLRERRIPYLEIAFAHRGEFEHGPMSVEEAVDVYWRCVAFDPAELLRRATALAEALGTDRSLRLTCSRGTELSMRFDHGSIYPSDGVITEEDRKAGRSFDEVPTGTVSVIPEPDSVHGTFVADWALVVGQRIEEPRVTLKSGRIVEIAGKSDVGFLRERIEASAGDPDLISEVRFGLNTAGRGPTGKPPLDACLDGAVTLGFGNNELIGGNVRSTMGLFLPSLRATVQLGDRLIVKDGRSQV</sequence>
<evidence type="ECO:0000313" key="4">
    <source>
        <dbReference type="EMBL" id="MCA9755942.1"/>
    </source>
</evidence>
<dbReference type="SMART" id="SM00418">
    <property type="entry name" value="HTH_ARSR"/>
    <property type="match status" value="1"/>
</dbReference>
<dbReference type="EMBL" id="JAGQHS010000037">
    <property type="protein sequence ID" value="MCA9755942.1"/>
    <property type="molecule type" value="Genomic_DNA"/>
</dbReference>
<evidence type="ECO:0000259" key="3">
    <source>
        <dbReference type="PROSITE" id="PS50987"/>
    </source>
</evidence>
<dbReference type="SUPFAM" id="SSF144052">
    <property type="entry name" value="Thermophilic metalloprotease-like"/>
    <property type="match status" value="1"/>
</dbReference>
<feature type="domain" description="HTH arsR-type" evidence="3">
    <location>
        <begin position="53"/>
        <end position="146"/>
    </location>
</feature>
<keyword evidence="4" id="KW-0645">Protease</keyword>
<organism evidence="4 5">
    <name type="scientific">Eiseniibacteriota bacterium</name>
    <dbReference type="NCBI Taxonomy" id="2212470"/>
    <lineage>
        <taxon>Bacteria</taxon>
        <taxon>Candidatus Eiseniibacteriota</taxon>
    </lineage>
</organism>
<dbReference type="GO" id="GO:0003700">
    <property type="term" value="F:DNA-binding transcription factor activity"/>
    <property type="evidence" value="ECO:0007669"/>
    <property type="project" value="InterPro"/>
</dbReference>
<dbReference type="PANTHER" id="PTHR34448:SF1">
    <property type="entry name" value="BLL6088 PROTEIN"/>
    <property type="match status" value="1"/>
</dbReference>
<evidence type="ECO:0000256" key="2">
    <source>
        <dbReference type="SAM" id="MobiDB-lite"/>
    </source>
</evidence>